<dbReference type="AlphaFoldDB" id="A0A1H3XED9"/>
<proteinExistence type="predicted"/>
<evidence type="ECO:0000313" key="1">
    <source>
        <dbReference type="EMBL" id="SDZ97709.1"/>
    </source>
</evidence>
<protein>
    <submittedName>
        <fullName evidence="1">Uncharacterized protein</fullName>
    </submittedName>
</protein>
<accession>A0A1H3XED9</accession>
<sequence>MAMWIRALGCLALTSRKIRESAKNKRDSGGIGRKYQGTFFTLMCHGVSRNDDFFFQ</sequence>
<evidence type="ECO:0000313" key="2">
    <source>
        <dbReference type="Proteomes" id="UP000187280"/>
    </source>
</evidence>
<reference evidence="1 2" key="1">
    <citation type="submission" date="2016-10" db="EMBL/GenBank/DDBJ databases">
        <authorList>
            <person name="de Groot N.N."/>
        </authorList>
    </citation>
    <scope>NUCLEOTIDE SEQUENCE [LARGE SCALE GENOMIC DNA]</scope>
    <source>
        <strain evidence="1 2">ATCC 29281</strain>
    </source>
</reference>
<gene>
    <name evidence="1" type="ORF">SAMN02982996_00619</name>
</gene>
<dbReference type="Proteomes" id="UP000187280">
    <property type="component" value="Unassembled WGS sequence"/>
</dbReference>
<dbReference type="EMBL" id="FNQS01000002">
    <property type="protein sequence ID" value="SDZ97709.1"/>
    <property type="molecule type" value="Genomic_DNA"/>
</dbReference>
<organism evidence="1 2">
    <name type="scientific">Lonsdalea quercina</name>
    <dbReference type="NCBI Taxonomy" id="71657"/>
    <lineage>
        <taxon>Bacteria</taxon>
        <taxon>Pseudomonadati</taxon>
        <taxon>Pseudomonadota</taxon>
        <taxon>Gammaproteobacteria</taxon>
        <taxon>Enterobacterales</taxon>
        <taxon>Pectobacteriaceae</taxon>
        <taxon>Lonsdalea</taxon>
    </lineage>
</organism>
<keyword evidence="2" id="KW-1185">Reference proteome</keyword>
<name>A0A1H3XED9_9GAMM</name>